<dbReference type="InterPro" id="IPR006439">
    <property type="entry name" value="HAD-SF_hydro_IA"/>
</dbReference>
<sequence length="225" mass="23336">MTGPTLSDLVGAGPLLLDFDGPVCSIFAGYPAPRVAAKLVALLDIKGIAMTPQVRSETDPLAVLRWVGETCSHRLTAEVEDALCTAELHAARIATPTPFGHEVILGAHARGIPVAVVSNNSAVAIEAYLTAHNLASYVTPIIGRPYADPQSMKPDPRPVLDAVRVLGADPRACVLVGDSLSDIEAAHAAGVAAIGYANRPWKVAAFAAAETVVTSMEAIAEQLSS</sequence>
<dbReference type="InterPro" id="IPR041492">
    <property type="entry name" value="HAD_2"/>
</dbReference>
<protein>
    <submittedName>
        <fullName evidence="1">Haloacid dehalogenase superfamily, subfamily IA, variant 3 with third motif having DD or ED</fullName>
    </submittedName>
</protein>
<dbReference type="InterPro" id="IPR050155">
    <property type="entry name" value="HAD-like_hydrolase_sf"/>
</dbReference>
<dbReference type="InterPro" id="IPR036412">
    <property type="entry name" value="HAD-like_sf"/>
</dbReference>
<keyword evidence="2" id="KW-1185">Reference proteome</keyword>
<dbReference type="AlphaFoldDB" id="A0A1I2IQD7"/>
<dbReference type="Pfam" id="PF13419">
    <property type="entry name" value="HAD_2"/>
    <property type="match status" value="1"/>
</dbReference>
<proteinExistence type="predicted"/>
<dbReference type="STRING" id="35752.SAMN05421541_110363"/>
<dbReference type="SUPFAM" id="SSF56784">
    <property type="entry name" value="HAD-like"/>
    <property type="match status" value="1"/>
</dbReference>
<dbReference type="GO" id="GO:0008967">
    <property type="term" value="F:phosphoglycolate phosphatase activity"/>
    <property type="evidence" value="ECO:0007669"/>
    <property type="project" value="TreeGrafter"/>
</dbReference>
<evidence type="ECO:0000313" key="2">
    <source>
        <dbReference type="Proteomes" id="UP000199645"/>
    </source>
</evidence>
<reference evidence="1 2" key="1">
    <citation type="submission" date="2016-10" db="EMBL/GenBank/DDBJ databases">
        <authorList>
            <person name="de Groot N.N."/>
        </authorList>
    </citation>
    <scope>NUCLEOTIDE SEQUENCE [LARGE SCALE GENOMIC DNA]</scope>
    <source>
        <strain evidence="1 2">DSM 43019</strain>
    </source>
</reference>
<accession>A0A1I2IQD7</accession>
<gene>
    <name evidence="1" type="ORF">SAMN05421541_110363</name>
</gene>
<name>A0A1I2IQD7_9ACTN</name>
<dbReference type="Gene3D" id="3.40.50.1000">
    <property type="entry name" value="HAD superfamily/HAD-like"/>
    <property type="match status" value="1"/>
</dbReference>
<organism evidence="1 2">
    <name type="scientific">Actinoplanes philippinensis</name>
    <dbReference type="NCBI Taxonomy" id="35752"/>
    <lineage>
        <taxon>Bacteria</taxon>
        <taxon>Bacillati</taxon>
        <taxon>Actinomycetota</taxon>
        <taxon>Actinomycetes</taxon>
        <taxon>Micromonosporales</taxon>
        <taxon>Micromonosporaceae</taxon>
        <taxon>Actinoplanes</taxon>
    </lineage>
</organism>
<dbReference type="GO" id="GO:0006281">
    <property type="term" value="P:DNA repair"/>
    <property type="evidence" value="ECO:0007669"/>
    <property type="project" value="TreeGrafter"/>
</dbReference>
<dbReference type="CDD" id="cd01427">
    <property type="entry name" value="HAD_like"/>
    <property type="match status" value="1"/>
</dbReference>
<dbReference type="OrthoDB" id="4547358at2"/>
<dbReference type="EMBL" id="FONV01000010">
    <property type="protein sequence ID" value="SFF44622.1"/>
    <property type="molecule type" value="Genomic_DNA"/>
</dbReference>
<evidence type="ECO:0000313" key="1">
    <source>
        <dbReference type="EMBL" id="SFF44622.1"/>
    </source>
</evidence>
<dbReference type="PANTHER" id="PTHR43434:SF1">
    <property type="entry name" value="PHOSPHOGLYCOLATE PHOSPHATASE"/>
    <property type="match status" value="1"/>
</dbReference>
<dbReference type="NCBIfam" id="TIGR01509">
    <property type="entry name" value="HAD-SF-IA-v3"/>
    <property type="match status" value="1"/>
</dbReference>
<dbReference type="RefSeq" id="WP_093618795.1">
    <property type="nucleotide sequence ID" value="NZ_BOMT01000055.1"/>
</dbReference>
<dbReference type="PANTHER" id="PTHR43434">
    <property type="entry name" value="PHOSPHOGLYCOLATE PHOSPHATASE"/>
    <property type="match status" value="1"/>
</dbReference>
<dbReference type="GO" id="GO:0005829">
    <property type="term" value="C:cytosol"/>
    <property type="evidence" value="ECO:0007669"/>
    <property type="project" value="TreeGrafter"/>
</dbReference>
<dbReference type="InterPro" id="IPR023214">
    <property type="entry name" value="HAD_sf"/>
</dbReference>
<dbReference type="Proteomes" id="UP000199645">
    <property type="component" value="Unassembled WGS sequence"/>
</dbReference>